<sequence>MSASQLDPHDKMRARDVNKVTRGEQAPRPAHESGTVSQAPVTKSKSQTEDENDNRNKDNKDPVESSETAPAESHFPTMNQTRRCYARYVQYLKCIQEKGKTAPECEKFAEYYRFVCPNEWIEDWNKERASAI</sequence>
<keyword evidence="2" id="KW-1185">Reference proteome</keyword>
<organism evidence="1 2">
    <name type="scientific">Melia azedarach</name>
    <name type="common">Chinaberry tree</name>
    <dbReference type="NCBI Taxonomy" id="155640"/>
    <lineage>
        <taxon>Eukaryota</taxon>
        <taxon>Viridiplantae</taxon>
        <taxon>Streptophyta</taxon>
        <taxon>Embryophyta</taxon>
        <taxon>Tracheophyta</taxon>
        <taxon>Spermatophyta</taxon>
        <taxon>Magnoliopsida</taxon>
        <taxon>eudicotyledons</taxon>
        <taxon>Gunneridae</taxon>
        <taxon>Pentapetalae</taxon>
        <taxon>rosids</taxon>
        <taxon>malvids</taxon>
        <taxon>Sapindales</taxon>
        <taxon>Meliaceae</taxon>
        <taxon>Melia</taxon>
    </lineage>
</organism>
<dbReference type="EMBL" id="CM051394">
    <property type="protein sequence ID" value="KAJ4728773.1"/>
    <property type="molecule type" value="Genomic_DNA"/>
</dbReference>
<accession>A0ACC1YZX9</accession>
<reference evidence="1 2" key="1">
    <citation type="journal article" date="2023" name="Science">
        <title>Complex scaffold remodeling in plant triterpene biosynthesis.</title>
        <authorList>
            <person name="De La Pena R."/>
            <person name="Hodgson H."/>
            <person name="Liu J.C."/>
            <person name="Stephenson M.J."/>
            <person name="Martin A.C."/>
            <person name="Owen C."/>
            <person name="Harkess A."/>
            <person name="Leebens-Mack J."/>
            <person name="Jimenez L.E."/>
            <person name="Osbourn A."/>
            <person name="Sattely E.S."/>
        </authorList>
    </citation>
    <scope>NUCLEOTIDE SEQUENCE [LARGE SCALE GENOMIC DNA]</scope>
    <source>
        <strain evidence="2">cv. JPN11</strain>
        <tissue evidence="1">Leaf</tissue>
    </source>
</reference>
<proteinExistence type="predicted"/>
<gene>
    <name evidence="1" type="ORF">OWV82_001658</name>
</gene>
<evidence type="ECO:0000313" key="2">
    <source>
        <dbReference type="Proteomes" id="UP001164539"/>
    </source>
</evidence>
<dbReference type="Proteomes" id="UP001164539">
    <property type="component" value="Chromosome 1"/>
</dbReference>
<evidence type="ECO:0000313" key="1">
    <source>
        <dbReference type="EMBL" id="KAJ4728773.1"/>
    </source>
</evidence>
<name>A0ACC1YZX9_MELAZ</name>
<comment type="caution">
    <text evidence="1">The sequence shown here is derived from an EMBL/GenBank/DDBJ whole genome shotgun (WGS) entry which is preliminary data.</text>
</comment>
<protein>
    <submittedName>
        <fullName evidence="1">Cytochrome c oxidase subunit</fullName>
    </submittedName>
</protein>